<feature type="region of interest" description="Disordered" evidence="1">
    <location>
        <begin position="39"/>
        <end position="109"/>
    </location>
</feature>
<dbReference type="EMBL" id="JAQOWY010000058">
    <property type="protein sequence ID" value="KAK1853267.1"/>
    <property type="molecule type" value="Genomic_DNA"/>
</dbReference>
<evidence type="ECO:0000313" key="3">
    <source>
        <dbReference type="Proteomes" id="UP001243330"/>
    </source>
</evidence>
<organism evidence="2 3">
    <name type="scientific">Colletotrichum chrysophilum</name>
    <dbReference type="NCBI Taxonomy" id="1836956"/>
    <lineage>
        <taxon>Eukaryota</taxon>
        <taxon>Fungi</taxon>
        <taxon>Dikarya</taxon>
        <taxon>Ascomycota</taxon>
        <taxon>Pezizomycotina</taxon>
        <taxon>Sordariomycetes</taxon>
        <taxon>Hypocreomycetidae</taxon>
        <taxon>Glomerellales</taxon>
        <taxon>Glomerellaceae</taxon>
        <taxon>Colletotrichum</taxon>
        <taxon>Colletotrichum gloeosporioides species complex</taxon>
    </lineage>
</organism>
<dbReference type="Proteomes" id="UP001243330">
    <property type="component" value="Unassembled WGS sequence"/>
</dbReference>
<evidence type="ECO:0000313" key="2">
    <source>
        <dbReference type="EMBL" id="KAK1853267.1"/>
    </source>
</evidence>
<evidence type="ECO:0000256" key="1">
    <source>
        <dbReference type="SAM" id="MobiDB-lite"/>
    </source>
</evidence>
<name>A0AAD9AU20_9PEZI</name>
<comment type="caution">
    <text evidence="2">The sequence shown here is derived from an EMBL/GenBank/DDBJ whole genome shotgun (WGS) entry which is preliminary data.</text>
</comment>
<sequence length="192" mass="20856">MTVSCHPDETEDVVWRERMDESAPVTLCKLQEKTTLLAVASGSGRENSPGECSSDGMGWDGTDRKKRDESGKGREKKETGKSRLQSVHAHPGRVDEDPSNVERRDKDDSPMLVPAAGSPMEMGWHLQESAAVRYGMACVACSFCRVSGFWGSQWSSLVSLGDGGHSFGFLLGGSDHILHNSTMGTNKQLRLG</sequence>
<keyword evidence="3" id="KW-1185">Reference proteome</keyword>
<dbReference type="AlphaFoldDB" id="A0AAD9AU20"/>
<proteinExistence type="predicted"/>
<feature type="compositionally biased region" description="Basic and acidic residues" evidence="1">
    <location>
        <begin position="92"/>
        <end position="109"/>
    </location>
</feature>
<protein>
    <submittedName>
        <fullName evidence="2">Uncharacterized protein</fullName>
    </submittedName>
</protein>
<gene>
    <name evidence="2" type="ORF">CCHR01_04103</name>
</gene>
<feature type="compositionally biased region" description="Basic and acidic residues" evidence="1">
    <location>
        <begin position="61"/>
        <end position="81"/>
    </location>
</feature>
<reference evidence="2" key="1">
    <citation type="submission" date="2023-01" db="EMBL/GenBank/DDBJ databases">
        <title>Colletotrichum chrysophilum M932 genome sequence.</title>
        <authorList>
            <person name="Baroncelli R."/>
        </authorList>
    </citation>
    <scope>NUCLEOTIDE SEQUENCE</scope>
    <source>
        <strain evidence="2">M932</strain>
    </source>
</reference>
<accession>A0AAD9AU20</accession>